<name>C0P285_CAEEL</name>
<dbReference type="AGR" id="WB:WBGene00185005"/>
<protein>
    <submittedName>
        <fullName evidence="2">Venom protein</fullName>
    </submittedName>
</protein>
<sequence>MKTCFIFMLLLIALIQISHGAPDVCVKLKCRADEVCDREAVECINKNDMTEGRPCEKHEDCRDDHICYVGKCIFFIGRH</sequence>
<evidence type="ECO:0000256" key="1">
    <source>
        <dbReference type="SAM" id="SignalP"/>
    </source>
</evidence>
<dbReference type="SMR" id="C0P285"/>
<dbReference type="Bgee" id="WBGene00185005">
    <property type="expression patterns" value="Expressed in adult organism and 3 other cell types or tissues"/>
</dbReference>
<dbReference type="InParanoid" id="C0P285"/>
<keyword evidence="3" id="KW-1185">Reference proteome</keyword>
<feature type="signal peptide" evidence="1">
    <location>
        <begin position="1"/>
        <end position="20"/>
    </location>
</feature>
<dbReference type="PeptideAtlas" id="C0P285"/>
<organism evidence="2 3">
    <name type="scientific">Caenorhabditis elegans</name>
    <dbReference type="NCBI Taxonomy" id="6239"/>
    <lineage>
        <taxon>Eukaryota</taxon>
        <taxon>Metazoa</taxon>
        <taxon>Ecdysozoa</taxon>
        <taxon>Nematoda</taxon>
        <taxon>Chromadorea</taxon>
        <taxon>Rhabditida</taxon>
        <taxon>Rhabditina</taxon>
        <taxon>Rhabditomorpha</taxon>
        <taxon>Rhabditoidea</taxon>
        <taxon>Rhabditidae</taxon>
        <taxon>Peloderinae</taxon>
        <taxon>Caenorhabditis</taxon>
    </lineage>
</organism>
<evidence type="ECO:0000313" key="4">
    <source>
        <dbReference type="WormBase" id="T03F6.10"/>
    </source>
</evidence>
<evidence type="ECO:0000313" key="3">
    <source>
        <dbReference type="Proteomes" id="UP000001940"/>
    </source>
</evidence>
<dbReference type="EMBL" id="BX284603">
    <property type="protein sequence ID" value="CAX51684.1"/>
    <property type="molecule type" value="Genomic_DNA"/>
</dbReference>
<dbReference type="HOGENOM" id="CLU_2608192_0_0_1"/>
<feature type="chain" id="PRO_5002901528" evidence="1">
    <location>
        <begin position="21"/>
        <end position="79"/>
    </location>
</feature>
<gene>
    <name evidence="2" type="ORF">CELE_T03F6.10</name>
    <name evidence="2 4" type="ORF">T03F6.10</name>
</gene>
<proteinExistence type="evidence at protein level"/>
<evidence type="ECO:0000313" key="2">
    <source>
        <dbReference type="EMBL" id="CAX51684.1"/>
    </source>
</evidence>
<dbReference type="eggNOG" id="ENOG502TK5I">
    <property type="taxonomic scope" value="Eukaryota"/>
</dbReference>
<dbReference type="OrthoDB" id="5919306at2759"/>
<dbReference type="WormBase" id="T03F6.10">
    <property type="protein sequence ID" value="CE43533"/>
    <property type="gene ID" value="WBGene00185005"/>
</dbReference>
<keyword evidence="5" id="KW-1267">Proteomics identification</keyword>
<dbReference type="AlphaFoldDB" id="C0P285"/>
<dbReference type="Proteomes" id="UP000001940">
    <property type="component" value="Chromosome III"/>
</dbReference>
<dbReference type="PaxDb" id="6239-T03F6.10.1"/>
<evidence type="ECO:0007829" key="5">
    <source>
        <dbReference type="PeptideAtlas" id="C0P285"/>
    </source>
</evidence>
<keyword evidence="1" id="KW-0732">Signal</keyword>
<accession>C0P285</accession>
<reference evidence="2 3" key="1">
    <citation type="journal article" date="1998" name="Science">
        <title>Genome sequence of the nematode C. elegans: a platform for investigating biology.</title>
        <authorList>
            <consortium name="The C. elegans sequencing consortium"/>
            <person name="Sulson J.E."/>
            <person name="Waterston R."/>
        </authorList>
    </citation>
    <scope>NUCLEOTIDE SEQUENCE [LARGE SCALE GENOMIC DNA]</scope>
    <source>
        <strain evidence="2 3">Bristol N2</strain>
    </source>
</reference>